<dbReference type="AlphaFoldDB" id="A0A5K7YF47"/>
<keyword evidence="1" id="KW-0472">Membrane</keyword>
<dbReference type="KEGG" id="dalk:DSCA_05800"/>
<feature type="transmembrane region" description="Helical" evidence="1">
    <location>
        <begin position="71"/>
        <end position="91"/>
    </location>
</feature>
<keyword evidence="3" id="KW-1185">Reference proteome</keyword>
<evidence type="ECO:0000313" key="2">
    <source>
        <dbReference type="EMBL" id="BBO66650.1"/>
    </source>
</evidence>
<dbReference type="RefSeq" id="WP_155314989.1">
    <property type="nucleotide sequence ID" value="NZ_AP021874.1"/>
</dbReference>
<organism evidence="2 3">
    <name type="scientific">Desulfosarcina alkanivorans</name>
    <dbReference type="NCBI Taxonomy" id="571177"/>
    <lineage>
        <taxon>Bacteria</taxon>
        <taxon>Pseudomonadati</taxon>
        <taxon>Thermodesulfobacteriota</taxon>
        <taxon>Desulfobacteria</taxon>
        <taxon>Desulfobacterales</taxon>
        <taxon>Desulfosarcinaceae</taxon>
        <taxon>Desulfosarcina</taxon>
    </lineage>
</organism>
<keyword evidence="1" id="KW-1133">Transmembrane helix</keyword>
<proteinExistence type="predicted"/>
<evidence type="ECO:0000256" key="1">
    <source>
        <dbReference type="SAM" id="Phobius"/>
    </source>
</evidence>
<sequence length="128" mass="13164">MRRVTLLAVDAAINLILGVVLMAFPDRLVALLGVPPAPGRFYPSLLGGVLFGIGIALLIERRHGAGNGNGLGLAGAVAINLCGGLVLGFWLVSGAVSLPMRGVLFLGAIVLLLLGLSMAELARGGWRR</sequence>
<feature type="transmembrane region" description="Helical" evidence="1">
    <location>
        <begin position="7"/>
        <end position="25"/>
    </location>
</feature>
<dbReference type="Proteomes" id="UP000427906">
    <property type="component" value="Chromosome"/>
</dbReference>
<protein>
    <submittedName>
        <fullName evidence="2">Uncharacterized protein</fullName>
    </submittedName>
</protein>
<reference evidence="2 3" key="1">
    <citation type="submission" date="2019-11" db="EMBL/GenBank/DDBJ databases">
        <title>Comparative genomics of hydrocarbon-degrading Desulfosarcina strains.</title>
        <authorList>
            <person name="Watanabe M."/>
            <person name="Kojima H."/>
            <person name="Fukui M."/>
        </authorList>
    </citation>
    <scope>NUCLEOTIDE SEQUENCE [LARGE SCALE GENOMIC DNA]</scope>
    <source>
        <strain evidence="2 3">PL12</strain>
    </source>
</reference>
<feature type="transmembrane region" description="Helical" evidence="1">
    <location>
        <begin position="103"/>
        <end position="122"/>
    </location>
</feature>
<name>A0A5K7YF47_9BACT</name>
<dbReference type="EMBL" id="AP021874">
    <property type="protein sequence ID" value="BBO66650.1"/>
    <property type="molecule type" value="Genomic_DNA"/>
</dbReference>
<gene>
    <name evidence="2" type="ORF">DSCA_05800</name>
</gene>
<accession>A0A5K7YF47</accession>
<evidence type="ECO:0000313" key="3">
    <source>
        <dbReference type="Proteomes" id="UP000427906"/>
    </source>
</evidence>
<keyword evidence="1" id="KW-0812">Transmembrane</keyword>
<feature type="transmembrane region" description="Helical" evidence="1">
    <location>
        <begin position="41"/>
        <end position="59"/>
    </location>
</feature>